<feature type="non-terminal residue" evidence="1">
    <location>
        <position position="115"/>
    </location>
</feature>
<protein>
    <submittedName>
        <fullName evidence="1">Uncharacterized protein</fullName>
    </submittedName>
</protein>
<sequence length="115" mass="13372">MPTWDEFAWAAFLYGAIGGDRDYQGLMSQTQFLNSLMTNPMKLQVNQIQQQLIKGFFNRWKCRVQNTPQSAGSIQTTLQNLLPYLQVLDNFTIKNLHFTQMVNVNNNQMKVRQVI</sequence>
<accession>X1EGF7</accession>
<evidence type="ECO:0000313" key="1">
    <source>
        <dbReference type="EMBL" id="GAH07738.1"/>
    </source>
</evidence>
<name>X1EGF7_9ZZZZ</name>
<dbReference type="EMBL" id="BART01038803">
    <property type="protein sequence ID" value="GAH07738.1"/>
    <property type="molecule type" value="Genomic_DNA"/>
</dbReference>
<dbReference type="AlphaFoldDB" id="X1EGF7"/>
<organism evidence="1">
    <name type="scientific">marine sediment metagenome</name>
    <dbReference type="NCBI Taxonomy" id="412755"/>
    <lineage>
        <taxon>unclassified sequences</taxon>
        <taxon>metagenomes</taxon>
        <taxon>ecological metagenomes</taxon>
    </lineage>
</organism>
<reference evidence="1" key="1">
    <citation type="journal article" date="2014" name="Front. Microbiol.">
        <title>High frequency of phylogenetically diverse reductive dehalogenase-homologous genes in deep subseafloor sedimentary metagenomes.</title>
        <authorList>
            <person name="Kawai M."/>
            <person name="Futagami T."/>
            <person name="Toyoda A."/>
            <person name="Takaki Y."/>
            <person name="Nishi S."/>
            <person name="Hori S."/>
            <person name="Arai W."/>
            <person name="Tsubouchi T."/>
            <person name="Morono Y."/>
            <person name="Uchiyama I."/>
            <person name="Ito T."/>
            <person name="Fujiyama A."/>
            <person name="Inagaki F."/>
            <person name="Takami H."/>
        </authorList>
    </citation>
    <scope>NUCLEOTIDE SEQUENCE</scope>
    <source>
        <strain evidence="1">Expedition CK06-06</strain>
    </source>
</reference>
<comment type="caution">
    <text evidence="1">The sequence shown here is derived from an EMBL/GenBank/DDBJ whole genome shotgun (WGS) entry which is preliminary data.</text>
</comment>
<proteinExistence type="predicted"/>
<gene>
    <name evidence="1" type="ORF">S01H4_64138</name>
</gene>